<evidence type="ECO:0000313" key="1">
    <source>
        <dbReference type="EMBL" id="QDU05421.1"/>
    </source>
</evidence>
<gene>
    <name evidence="1" type="ORF">V6x_51580</name>
</gene>
<protein>
    <submittedName>
        <fullName evidence="1">Uncharacterized protein</fullName>
    </submittedName>
</protein>
<sequence>MASITITNVERISNGVRIHGHYDDKLSDVISVKVVHRLSNANRGIVESTEQGDKGCVRINSTKHNLKYQDNVRVFGVKHTPEANGTWKVRDVTENEFDLLNSEFSIEQSVAAGEWFIDDLFDSLAVKVDGDPPARSWVCDVVLSRIMKYHFKAILFRHGSPSVVSSAEYYYELT</sequence>
<accession>A0A5A8B1L8</accession>
<proteinExistence type="predicted"/>
<dbReference type="RefSeq" id="WP_145043716.1">
    <property type="nucleotide sequence ID" value="NZ_CP036347.1"/>
</dbReference>
<name>A0A517WJJ1_9PLAN</name>
<evidence type="ECO:0000313" key="2">
    <source>
        <dbReference type="Proteomes" id="UP000320722"/>
    </source>
</evidence>
<accession>A0A517WJJ1</accession>
<reference evidence="1 2" key="1">
    <citation type="submission" date="2019-02" db="EMBL/GenBank/DDBJ databases">
        <title>Deep-cultivation of Planctomycetes and their phenomic and genomic characterization uncovers novel biology.</title>
        <authorList>
            <person name="Wiegand S."/>
            <person name="Jogler M."/>
            <person name="Boedeker C."/>
            <person name="Pinto D."/>
            <person name="Vollmers J."/>
            <person name="Rivas-Marin E."/>
            <person name="Kohn T."/>
            <person name="Peeters S.H."/>
            <person name="Heuer A."/>
            <person name="Rast P."/>
            <person name="Oberbeckmann S."/>
            <person name="Bunk B."/>
            <person name="Jeske O."/>
            <person name="Meyerdierks A."/>
            <person name="Storesund J.E."/>
            <person name="Kallscheuer N."/>
            <person name="Luecker S."/>
            <person name="Lage O.M."/>
            <person name="Pohl T."/>
            <person name="Merkel B.J."/>
            <person name="Hornburger P."/>
            <person name="Mueller R.-W."/>
            <person name="Bruemmer F."/>
            <person name="Labrenz M."/>
            <person name="Spormann A.M."/>
            <person name="Op den Camp H."/>
            <person name="Overmann J."/>
            <person name="Amann R."/>
            <person name="Jetten M.S.M."/>
            <person name="Mascher T."/>
            <person name="Medema M.H."/>
            <person name="Devos D.P."/>
            <person name="Kaster A.-K."/>
            <person name="Ovreas L."/>
            <person name="Rohde M."/>
            <person name="Galperin M.Y."/>
            <person name="Jogler C."/>
        </authorList>
    </citation>
    <scope>NUCLEOTIDE SEQUENCE [LARGE SCALE GENOMIC DNA]</scope>
    <source>
        <strain evidence="1 2">V6</strain>
    </source>
</reference>
<dbReference type="EMBL" id="CP036347">
    <property type="protein sequence ID" value="QDU05421.1"/>
    <property type="molecule type" value="Genomic_DNA"/>
</dbReference>
<dbReference type="Proteomes" id="UP000320722">
    <property type="component" value="Chromosome"/>
</dbReference>
<organism evidence="1 2">
    <name type="scientific">Gimesia chilikensis</name>
    <dbReference type="NCBI Taxonomy" id="2605989"/>
    <lineage>
        <taxon>Bacteria</taxon>
        <taxon>Pseudomonadati</taxon>
        <taxon>Planctomycetota</taxon>
        <taxon>Planctomycetia</taxon>
        <taxon>Planctomycetales</taxon>
        <taxon>Planctomycetaceae</taxon>
        <taxon>Gimesia</taxon>
    </lineage>
</organism>
<dbReference type="AlphaFoldDB" id="A0A517WJJ1"/>